<reference evidence="2 3" key="1">
    <citation type="submission" date="2020-08" db="EMBL/GenBank/DDBJ databases">
        <title>Genomic Encyclopedia of Type Strains, Phase IV (KMG-IV): sequencing the most valuable type-strain genomes for metagenomic binning, comparative biology and taxonomic classification.</title>
        <authorList>
            <person name="Goeker M."/>
        </authorList>
    </citation>
    <scope>NUCLEOTIDE SEQUENCE [LARGE SCALE GENOMIC DNA]</scope>
    <source>
        <strain evidence="2 3">DSM 7050</strain>
    </source>
</reference>
<organism evidence="2 3">
    <name type="scientific">Aminobacter niigataensis</name>
    <dbReference type="NCBI Taxonomy" id="83265"/>
    <lineage>
        <taxon>Bacteria</taxon>
        <taxon>Pseudomonadati</taxon>
        <taxon>Pseudomonadota</taxon>
        <taxon>Alphaproteobacteria</taxon>
        <taxon>Hyphomicrobiales</taxon>
        <taxon>Phyllobacteriaceae</taxon>
        <taxon>Aminobacter</taxon>
    </lineage>
</organism>
<dbReference type="InterPro" id="IPR016032">
    <property type="entry name" value="Sig_transdc_resp-reg_C-effctor"/>
</dbReference>
<dbReference type="Gene3D" id="1.10.10.10">
    <property type="entry name" value="Winged helix-like DNA-binding domain superfamily/Winged helix DNA-binding domain"/>
    <property type="match status" value="1"/>
</dbReference>
<feature type="domain" description="HTH luxR-type" evidence="1">
    <location>
        <begin position="314"/>
        <end position="371"/>
    </location>
</feature>
<gene>
    <name evidence="2" type="ORF">GGQ99_001574</name>
</gene>
<dbReference type="SMART" id="SM00421">
    <property type="entry name" value="HTH_LUXR"/>
    <property type="match status" value="1"/>
</dbReference>
<keyword evidence="2" id="KW-0238">DNA-binding</keyword>
<dbReference type="InterPro" id="IPR000792">
    <property type="entry name" value="Tscrpt_reg_LuxR_C"/>
</dbReference>
<dbReference type="GO" id="GO:0003677">
    <property type="term" value="F:DNA binding"/>
    <property type="evidence" value="ECO:0007669"/>
    <property type="project" value="UniProtKB-KW"/>
</dbReference>
<proteinExistence type="predicted"/>
<evidence type="ECO:0000313" key="2">
    <source>
        <dbReference type="EMBL" id="MBB4649852.1"/>
    </source>
</evidence>
<evidence type="ECO:0000259" key="1">
    <source>
        <dbReference type="SMART" id="SM00421"/>
    </source>
</evidence>
<dbReference type="RefSeq" id="WP_183261831.1">
    <property type="nucleotide sequence ID" value="NZ_BAAAVZ010000003.1"/>
</dbReference>
<name>A0ABR6KZ88_9HYPH</name>
<dbReference type="EMBL" id="JACHOT010000001">
    <property type="protein sequence ID" value="MBB4649852.1"/>
    <property type="molecule type" value="Genomic_DNA"/>
</dbReference>
<keyword evidence="3" id="KW-1185">Reference proteome</keyword>
<comment type="caution">
    <text evidence="2">The sequence shown here is derived from an EMBL/GenBank/DDBJ whole genome shotgun (WGS) entry which is preliminary data.</text>
</comment>
<dbReference type="InterPro" id="IPR036388">
    <property type="entry name" value="WH-like_DNA-bd_sf"/>
</dbReference>
<accession>A0ABR6KZ88</accession>
<protein>
    <submittedName>
        <fullName evidence="2">DNA-binding CsgD family transcriptional regulator/PAS domain-containing protein</fullName>
    </submittedName>
</protein>
<evidence type="ECO:0000313" key="3">
    <source>
        <dbReference type="Proteomes" id="UP000539538"/>
    </source>
</evidence>
<dbReference type="Proteomes" id="UP000539538">
    <property type="component" value="Unassembled WGS sequence"/>
</dbReference>
<dbReference type="SUPFAM" id="SSF46894">
    <property type="entry name" value="C-terminal effector domain of the bipartite response regulators"/>
    <property type="match status" value="1"/>
</dbReference>
<sequence>MSSITLEDFNNLVHSVYQAGLDPREWSLFVENLAGFLGGTIVCLQAHDAVASAGLGLVSSKTDPDFLSAYDAYYAAKNVWAPGLAKASTGKVVQSEQLYDRDEFFRTEFYNDYFSTQGLVAASAIVLHNAPDRLLFLSGNIRCKEAEWVRAPLSRLLDLLGPHISRSFDLLRHVPTLVNGEDYRATAQLADDAMFFIDRSGRITYSNRAGDALRRENTIIRVDRAGYMHLLDLEADAALQAALGAMARANYAQLQRDFVVRCATGSPLQAILAPVRHNAKSLMFDCLFEDHPVAMLVFHRQTECANSDVPSLDRYGMTPAELALAKAIAEGISPREYADIRSISINTVRTQLKSIYAKTETSRQSQLAVLIAREHPRL</sequence>